<evidence type="ECO:0000256" key="6">
    <source>
        <dbReference type="ARBA" id="ARBA00022679"/>
    </source>
</evidence>
<evidence type="ECO:0000256" key="1">
    <source>
        <dbReference type="ARBA" id="ARBA00000439"/>
    </source>
</evidence>
<organism evidence="11 12">
    <name type="scientific">Youngiibacter multivorans</name>
    <dbReference type="NCBI Taxonomy" id="937251"/>
    <lineage>
        <taxon>Bacteria</taxon>
        <taxon>Bacillati</taxon>
        <taxon>Bacillota</taxon>
        <taxon>Clostridia</taxon>
        <taxon>Eubacteriales</taxon>
        <taxon>Clostridiaceae</taxon>
        <taxon>Youngiibacter</taxon>
    </lineage>
</organism>
<evidence type="ECO:0000256" key="7">
    <source>
        <dbReference type="ARBA" id="ARBA00023277"/>
    </source>
</evidence>
<dbReference type="InterPro" id="IPR017853">
    <property type="entry name" value="GH"/>
</dbReference>
<keyword evidence="6 10" id="KW-0808">Transferase</keyword>
<evidence type="ECO:0000313" key="11">
    <source>
        <dbReference type="EMBL" id="MBP1918404.1"/>
    </source>
</evidence>
<name>A0ABS4G1I6_9CLOT</name>
<dbReference type="Gene3D" id="3.20.20.80">
    <property type="entry name" value="Glycosidases"/>
    <property type="match status" value="1"/>
</dbReference>
<gene>
    <name evidence="11" type="ORF">J2Z34_000876</name>
</gene>
<evidence type="ECO:0000256" key="2">
    <source>
        <dbReference type="ARBA" id="ARBA00005684"/>
    </source>
</evidence>
<comment type="caution">
    <text evidence="11">The sequence shown here is derived from an EMBL/GenBank/DDBJ whole genome shotgun (WGS) entry which is preliminary data.</text>
</comment>
<dbReference type="PANTHER" id="PTHR32438:SF5">
    <property type="entry name" value="4-ALPHA-GLUCANOTRANSFERASE DPE1, CHLOROPLASTIC_AMYLOPLASTIC"/>
    <property type="match status" value="1"/>
</dbReference>
<dbReference type="InterPro" id="IPR003385">
    <property type="entry name" value="Glyco_hydro_77"/>
</dbReference>
<dbReference type="EMBL" id="JAGGKC010000005">
    <property type="protein sequence ID" value="MBP1918404.1"/>
    <property type="molecule type" value="Genomic_DNA"/>
</dbReference>
<keyword evidence="5 10" id="KW-0328">Glycosyltransferase</keyword>
<dbReference type="SUPFAM" id="SSF51445">
    <property type="entry name" value="(Trans)glycosidases"/>
    <property type="match status" value="1"/>
</dbReference>
<evidence type="ECO:0000313" key="12">
    <source>
        <dbReference type="Proteomes" id="UP001519271"/>
    </source>
</evidence>
<evidence type="ECO:0000256" key="4">
    <source>
        <dbReference type="ARBA" id="ARBA00020295"/>
    </source>
</evidence>
<evidence type="ECO:0000256" key="8">
    <source>
        <dbReference type="ARBA" id="ARBA00031423"/>
    </source>
</evidence>
<dbReference type="Proteomes" id="UP001519271">
    <property type="component" value="Unassembled WGS sequence"/>
</dbReference>
<dbReference type="PANTHER" id="PTHR32438">
    <property type="entry name" value="4-ALPHA-GLUCANOTRANSFERASE DPE1, CHLOROPLASTIC/AMYLOPLASTIC"/>
    <property type="match status" value="1"/>
</dbReference>
<dbReference type="GO" id="GO:0004134">
    <property type="term" value="F:4-alpha-glucanotransferase activity"/>
    <property type="evidence" value="ECO:0007669"/>
    <property type="project" value="UniProtKB-EC"/>
</dbReference>
<protein>
    <recommendedName>
        <fullName evidence="4 10">4-alpha-glucanotransferase</fullName>
        <ecNumber evidence="3 10">2.4.1.25</ecNumber>
    </recommendedName>
    <alternativeName>
        <fullName evidence="8 10">Amylomaltase</fullName>
    </alternativeName>
    <alternativeName>
        <fullName evidence="9 10">Disproportionating enzyme</fullName>
    </alternativeName>
</protein>
<keyword evidence="12" id="KW-1185">Reference proteome</keyword>
<evidence type="ECO:0000256" key="9">
    <source>
        <dbReference type="ARBA" id="ARBA00031501"/>
    </source>
</evidence>
<keyword evidence="7 10" id="KW-0119">Carbohydrate metabolism</keyword>
<dbReference type="Pfam" id="PF02446">
    <property type="entry name" value="Glyco_hydro_77"/>
    <property type="match status" value="1"/>
</dbReference>
<reference evidence="11 12" key="1">
    <citation type="submission" date="2021-03" db="EMBL/GenBank/DDBJ databases">
        <title>Genomic Encyclopedia of Type Strains, Phase IV (KMG-IV): sequencing the most valuable type-strain genomes for metagenomic binning, comparative biology and taxonomic classification.</title>
        <authorList>
            <person name="Goeker M."/>
        </authorList>
    </citation>
    <scope>NUCLEOTIDE SEQUENCE [LARGE SCALE GENOMIC DNA]</scope>
    <source>
        <strain evidence="11 12">DSM 6139</strain>
    </source>
</reference>
<evidence type="ECO:0000256" key="3">
    <source>
        <dbReference type="ARBA" id="ARBA00012560"/>
    </source>
</evidence>
<evidence type="ECO:0000256" key="10">
    <source>
        <dbReference type="RuleBase" id="RU361207"/>
    </source>
</evidence>
<dbReference type="NCBIfam" id="NF011080">
    <property type="entry name" value="PRK14508.1-3"/>
    <property type="match status" value="1"/>
</dbReference>
<sequence>MQKRSSGILMHISSLPGRYGIGDFGREAYRFVDFLVESGQGNWQILPLGVTGYGDSPYQNFSAFAGNPYFIDLDEFLTKGYLTEKDIDKEDLGSDPHSVDYGKLHEGKNALLRKAYVNSANALKPELESFLAEQGEWLRDYALFMSIKTVNGGKSWFGWDEELRNFTSKKVLEFEKANSEEVHFHVFLQYFFFRQWKALKAYANNHGVRIIGDIPIYVAEDSSDLWANPRFFNLDKKLNPKTVAGCPPDAFSATGQLWGNPIYDWDAMEKDGYSFWIDRIKASLDLYDSVRIDHFRGFEAYWEIKYGSLDAVKGEWTKGPGMKLFSKIKEELGDMDIIAEDLGFLTEEVFQLIRDTGFPGMKVLQFAFDSRESNDYLPHTYDKNCVVYTGTHDNETTAEWMATVNRDDFSQAVRYLKLNYDEGLVWGFIRGAWSSVANLAIAPMQDFLCLGREARMNKPSTIGGNWTWRVNKDEMNSCLSKKIRELTKRYGR</sequence>
<evidence type="ECO:0000256" key="5">
    <source>
        <dbReference type="ARBA" id="ARBA00022676"/>
    </source>
</evidence>
<dbReference type="NCBIfam" id="TIGR00217">
    <property type="entry name" value="malQ"/>
    <property type="match status" value="1"/>
</dbReference>
<accession>A0ABS4G1I6</accession>
<comment type="similarity">
    <text evidence="2 10">Belongs to the disproportionating enzyme family.</text>
</comment>
<proteinExistence type="inferred from homology"/>
<dbReference type="RefSeq" id="WP_209458639.1">
    <property type="nucleotide sequence ID" value="NZ_JAGGKC010000005.1"/>
</dbReference>
<comment type="catalytic activity">
    <reaction evidence="1 10">
        <text>Transfers a segment of a (1-&gt;4)-alpha-D-glucan to a new position in an acceptor, which may be glucose or a (1-&gt;4)-alpha-D-glucan.</text>
        <dbReference type="EC" id="2.4.1.25"/>
    </reaction>
</comment>
<dbReference type="EC" id="2.4.1.25" evidence="3 10"/>